<dbReference type="AlphaFoldDB" id="A0A9W4E3T3"/>
<feature type="compositionally biased region" description="Basic and acidic residues" evidence="1">
    <location>
        <begin position="64"/>
        <end position="74"/>
    </location>
</feature>
<feature type="compositionally biased region" description="Gly residues" evidence="1">
    <location>
        <begin position="193"/>
        <end position="208"/>
    </location>
</feature>
<protein>
    <submittedName>
        <fullName evidence="2">Uncharacterized protein</fullName>
    </submittedName>
</protein>
<organism evidence="2 3">
    <name type="scientific">Actinacidiphila bryophytorum</name>
    <dbReference type="NCBI Taxonomy" id="1436133"/>
    <lineage>
        <taxon>Bacteria</taxon>
        <taxon>Bacillati</taxon>
        <taxon>Actinomycetota</taxon>
        <taxon>Actinomycetes</taxon>
        <taxon>Kitasatosporales</taxon>
        <taxon>Streptomycetaceae</taxon>
        <taxon>Actinacidiphila</taxon>
    </lineage>
</organism>
<accession>A0A9W4E3T3</accession>
<evidence type="ECO:0000313" key="3">
    <source>
        <dbReference type="Proteomes" id="UP001153328"/>
    </source>
</evidence>
<dbReference type="Proteomes" id="UP001153328">
    <property type="component" value="Unassembled WGS sequence"/>
</dbReference>
<feature type="region of interest" description="Disordered" evidence="1">
    <location>
        <begin position="1"/>
        <end position="33"/>
    </location>
</feature>
<reference evidence="2" key="1">
    <citation type="submission" date="2021-06" db="EMBL/GenBank/DDBJ databases">
        <authorList>
            <person name="Arsene-Ploetze F."/>
        </authorList>
    </citation>
    <scope>NUCLEOTIDE SEQUENCE</scope>
    <source>
        <strain evidence="2">SBRY1</strain>
    </source>
</reference>
<proteinExistence type="predicted"/>
<evidence type="ECO:0000313" key="2">
    <source>
        <dbReference type="EMBL" id="CAG7623489.1"/>
    </source>
</evidence>
<feature type="compositionally biased region" description="Gly residues" evidence="1">
    <location>
        <begin position="157"/>
        <end position="166"/>
    </location>
</feature>
<sequence length="351" mass="37329">MAHQVGDRERPQLREGLGDRGQRRRAEPGERDVVHAHHRDVLRHPAAQFVQGADQAEGHLVAGREDRGDVRDAAQDQPRPVAGRGRPVAVDLRRHGAALRLQRVAPAAQPAGGVQPLAGPGQVPDGLVAEVEQVPGGQPGGQRLVDGDDLGGGCARAVDGDGGQRGGELLDPPADMDERHREHEPLDALVGQPGHGGLDGGGVQGGRGGRGHREARLRGGALDAVHQAGARVVAGLQGDHADGQAAARGQHAGRVVLAVAQLLDGGEHLGPRAVVHVGVPAQRPRHRLRRDARDPGDVGHRHAAVPRRRSAVFHRQPPVFRRDGNALHQPAVADRPTDRRQMYWHRYQAVP</sequence>
<name>A0A9W4E3T3_9ACTN</name>
<feature type="region of interest" description="Disordered" evidence="1">
    <location>
        <begin position="64"/>
        <end position="84"/>
    </location>
</feature>
<comment type="caution">
    <text evidence="2">The sequence shown here is derived from an EMBL/GenBank/DDBJ whole genome shotgun (WGS) entry which is preliminary data.</text>
</comment>
<gene>
    <name evidence="2" type="ORF">SBRY_160044</name>
</gene>
<feature type="compositionally biased region" description="Basic and acidic residues" evidence="1">
    <location>
        <begin position="176"/>
        <end position="186"/>
    </location>
</feature>
<keyword evidence="3" id="KW-1185">Reference proteome</keyword>
<dbReference type="EMBL" id="CAJVAX010000008">
    <property type="protein sequence ID" value="CAG7623489.1"/>
    <property type="molecule type" value="Genomic_DNA"/>
</dbReference>
<feature type="region of interest" description="Disordered" evidence="1">
    <location>
        <begin position="157"/>
        <end position="214"/>
    </location>
</feature>
<evidence type="ECO:0000256" key="1">
    <source>
        <dbReference type="SAM" id="MobiDB-lite"/>
    </source>
</evidence>